<evidence type="ECO:0000313" key="11">
    <source>
        <dbReference type="EMBL" id="GAE35678.1"/>
    </source>
</evidence>
<accession>W4QVL9</accession>
<keyword evidence="11" id="KW-0032">Aminotransferase</keyword>
<keyword evidence="5" id="KW-0663">Pyridoxal phosphate</keyword>
<evidence type="ECO:0000256" key="2">
    <source>
        <dbReference type="ARBA" id="ARBA00003483"/>
    </source>
</evidence>
<dbReference type="STRING" id="1236973.JCM9157_2795"/>
<keyword evidence="12" id="KW-1185">Reference proteome</keyword>
<dbReference type="InterPro" id="IPR022278">
    <property type="entry name" value="Pser_aminoTfrase"/>
</dbReference>
<evidence type="ECO:0000256" key="8">
    <source>
        <dbReference type="ARBA" id="ARBA00047630"/>
    </source>
</evidence>
<dbReference type="EMBL" id="BAUV01000021">
    <property type="protein sequence ID" value="GAE35678.1"/>
    <property type="molecule type" value="Genomic_DNA"/>
</dbReference>
<name>W4QVL9_HALA3</name>
<gene>
    <name evidence="11" type="ORF">JCM9157_2795</name>
</gene>
<dbReference type="Pfam" id="PF00266">
    <property type="entry name" value="Aminotran_5"/>
    <property type="match status" value="1"/>
</dbReference>
<dbReference type="InterPro" id="IPR000192">
    <property type="entry name" value="Aminotrans_V_dom"/>
</dbReference>
<dbReference type="SUPFAM" id="SSF53383">
    <property type="entry name" value="PLP-dependent transferases"/>
    <property type="match status" value="1"/>
</dbReference>
<dbReference type="GO" id="GO:0004648">
    <property type="term" value="F:O-phospho-L-serine:2-oxoglutarate aminotransferase activity"/>
    <property type="evidence" value="ECO:0007669"/>
    <property type="project" value="UniProtKB-EC"/>
</dbReference>
<evidence type="ECO:0000256" key="9">
    <source>
        <dbReference type="ARBA" id="ARBA00049007"/>
    </source>
</evidence>
<dbReference type="AlphaFoldDB" id="W4QVL9"/>
<sequence>MNVFNFNAGPSALPKAVLEKAQSELLNFKGTGMSVMELSHRSKEYEAVHQSAIDLLKELLRIPDNYQVLFLQGGASLQFSMLPLQFLKEGKIGNYILTGVWSEKALKEAKLIGETQIAASTKESNYTSIPEFSDLSFNKNDAYVHVTSNNTIYGTQWLNSQILRMHRL</sequence>
<dbReference type="Proteomes" id="UP000018896">
    <property type="component" value="Unassembled WGS sequence"/>
</dbReference>
<dbReference type="InterPro" id="IPR015424">
    <property type="entry name" value="PyrdxlP-dep_Trfase"/>
</dbReference>
<comment type="caution">
    <text evidence="11">The sequence shown here is derived from an EMBL/GenBank/DDBJ whole genome shotgun (WGS) entry which is preliminary data.</text>
</comment>
<comment type="catalytic activity">
    <reaction evidence="9">
        <text>O-phospho-L-serine + 2-oxoglutarate = 3-phosphooxypyruvate + L-glutamate</text>
        <dbReference type="Rhea" id="RHEA:14329"/>
        <dbReference type="ChEBI" id="CHEBI:16810"/>
        <dbReference type="ChEBI" id="CHEBI:18110"/>
        <dbReference type="ChEBI" id="CHEBI:29985"/>
        <dbReference type="ChEBI" id="CHEBI:57524"/>
        <dbReference type="EC" id="2.6.1.52"/>
    </reaction>
</comment>
<dbReference type="GO" id="GO:0005737">
    <property type="term" value="C:cytoplasm"/>
    <property type="evidence" value="ECO:0007669"/>
    <property type="project" value="TreeGrafter"/>
</dbReference>
<dbReference type="InterPro" id="IPR015421">
    <property type="entry name" value="PyrdxlP-dep_Trfase_major"/>
</dbReference>
<evidence type="ECO:0000259" key="10">
    <source>
        <dbReference type="Pfam" id="PF00266"/>
    </source>
</evidence>
<dbReference type="eggNOG" id="COG1932">
    <property type="taxonomic scope" value="Bacteria"/>
</dbReference>
<keyword evidence="4 11" id="KW-0808">Transferase</keyword>
<organism evidence="11 12">
    <name type="scientific">Halalkalibacter akibai (strain ATCC 43226 / DSM 21942 / CIP 109018 / JCM 9157 / 1139)</name>
    <name type="common">Bacillus akibai</name>
    <dbReference type="NCBI Taxonomy" id="1236973"/>
    <lineage>
        <taxon>Bacteria</taxon>
        <taxon>Bacillati</taxon>
        <taxon>Bacillota</taxon>
        <taxon>Bacilli</taxon>
        <taxon>Bacillales</taxon>
        <taxon>Bacillaceae</taxon>
        <taxon>Halalkalibacter</taxon>
    </lineage>
</organism>
<evidence type="ECO:0000256" key="6">
    <source>
        <dbReference type="ARBA" id="ARBA00029440"/>
    </source>
</evidence>
<dbReference type="PANTHER" id="PTHR43247:SF1">
    <property type="entry name" value="PHOSPHOSERINE AMINOTRANSFERASE"/>
    <property type="match status" value="1"/>
</dbReference>
<comment type="function">
    <text evidence="2">Catalyzes the reversible conversion of 3-phosphohydroxypyruvate to phosphoserine and of 3-hydroxy-2-oxo-4-phosphonooxybutanoate to phosphohydroxythreonine.</text>
</comment>
<dbReference type="Gene3D" id="3.40.640.10">
    <property type="entry name" value="Type I PLP-dependent aspartate aminotransferase-like (Major domain)"/>
    <property type="match status" value="1"/>
</dbReference>
<comment type="cofactor">
    <cofactor evidence="1">
        <name>pyridoxal 5'-phosphate</name>
        <dbReference type="ChEBI" id="CHEBI:597326"/>
    </cofactor>
</comment>
<evidence type="ECO:0000256" key="1">
    <source>
        <dbReference type="ARBA" id="ARBA00001933"/>
    </source>
</evidence>
<dbReference type="GO" id="GO:0006564">
    <property type="term" value="P:L-serine biosynthetic process"/>
    <property type="evidence" value="ECO:0007669"/>
    <property type="project" value="InterPro"/>
</dbReference>
<evidence type="ECO:0000313" key="12">
    <source>
        <dbReference type="Proteomes" id="UP000018896"/>
    </source>
</evidence>
<evidence type="ECO:0000256" key="5">
    <source>
        <dbReference type="ARBA" id="ARBA00022898"/>
    </source>
</evidence>
<reference evidence="11 12" key="1">
    <citation type="journal article" date="2014" name="Genome Announc.">
        <title>Draft Genome Sequences of Three Alkaliphilic Bacillus Strains, Bacillus wakoensis JCM 9140T, Bacillus akibai JCM 9157T, and Bacillus hemicellulosilyticus JCM 9152T.</title>
        <authorList>
            <person name="Yuki M."/>
            <person name="Oshima K."/>
            <person name="Suda W."/>
            <person name="Oshida Y."/>
            <person name="Kitamura K."/>
            <person name="Iida T."/>
            <person name="Hattori M."/>
            <person name="Ohkuma M."/>
        </authorList>
    </citation>
    <scope>NUCLEOTIDE SEQUENCE [LARGE SCALE GENOMIC DNA]</scope>
    <source>
        <strain evidence="11 12">JCM 9157</strain>
    </source>
</reference>
<dbReference type="PANTHER" id="PTHR43247">
    <property type="entry name" value="PHOSPHOSERINE AMINOTRANSFERASE"/>
    <property type="match status" value="1"/>
</dbReference>
<feature type="domain" description="Aminotransferase class V" evidence="10">
    <location>
        <begin position="3"/>
        <end position="157"/>
    </location>
</feature>
<evidence type="ECO:0000256" key="7">
    <source>
        <dbReference type="ARBA" id="ARBA00031421"/>
    </source>
</evidence>
<evidence type="ECO:0000256" key="4">
    <source>
        <dbReference type="ARBA" id="ARBA00022679"/>
    </source>
</evidence>
<comment type="pathway">
    <text evidence="6">Amino-acid biosynthesis.</text>
</comment>
<proteinExistence type="predicted"/>
<evidence type="ECO:0000256" key="3">
    <source>
        <dbReference type="ARBA" id="ARBA00021164"/>
    </source>
</evidence>
<dbReference type="GO" id="GO:0030170">
    <property type="term" value="F:pyridoxal phosphate binding"/>
    <property type="evidence" value="ECO:0007669"/>
    <property type="project" value="TreeGrafter"/>
</dbReference>
<comment type="catalytic activity">
    <reaction evidence="8">
        <text>4-(phosphooxy)-L-threonine + 2-oxoglutarate = (R)-3-hydroxy-2-oxo-4-phosphooxybutanoate + L-glutamate</text>
        <dbReference type="Rhea" id="RHEA:16573"/>
        <dbReference type="ChEBI" id="CHEBI:16810"/>
        <dbReference type="ChEBI" id="CHEBI:29985"/>
        <dbReference type="ChEBI" id="CHEBI:58452"/>
        <dbReference type="ChEBI" id="CHEBI:58538"/>
        <dbReference type="EC" id="2.6.1.52"/>
    </reaction>
</comment>
<protein>
    <recommendedName>
        <fullName evidence="3">Phosphoserine aminotransferase</fullName>
    </recommendedName>
    <alternativeName>
        <fullName evidence="7">Phosphohydroxythreonine aminotransferase</fullName>
    </alternativeName>
</protein>